<comment type="caution">
    <text evidence="1">The sequence shown here is derived from an EMBL/GenBank/DDBJ whole genome shotgun (WGS) entry which is preliminary data.</text>
</comment>
<dbReference type="PaxDb" id="67767-A0A0J7KII7"/>
<feature type="non-terminal residue" evidence="1">
    <location>
        <position position="421"/>
    </location>
</feature>
<dbReference type="Proteomes" id="UP000036403">
    <property type="component" value="Unassembled WGS sequence"/>
</dbReference>
<name>A0A0J7KII7_LASNI</name>
<dbReference type="AlphaFoldDB" id="A0A0J7KII7"/>
<sequence length="421" mass="49118">MENIEQNERDLLERSRQVATLGEYFEWALHCEEFIKLLEERSRNKRPRLSIGNRQSLVARIARLEGAKIRLQRQFIPSGGDYSGDNNAQRLVWREIDTAFENRILTGAVINSNHIEPRQFLEDASNTVLEQVQNVLQKHASVKVNTIFNGEFVSGDKCANKSINTRNYELFRTSDLREWYERRVIETTLASLEEFQERDSGWALTRIIDLTVNINKYNPMRAGCHIKLPQEIINKRAVVNVRSTDNACFAWAVVAALHPVATHRERTSSYPHYSTVLNLQNIEFPVTVNKIEKFERANNISINVYSNENGIIPIRLSEPKREKHVNLLYMQDDNSVGHFVWIRNLSRLVSTQLSKHDHKKYICDRCLHYFGSEEKLQSHTIDCRKINDCAIRLPSEKDKWLSFNNYARKERLPFVVYADLE</sequence>
<dbReference type="PANTHER" id="PTHR31511">
    <property type="entry name" value="PROTEIN CBG23764"/>
    <property type="match status" value="1"/>
</dbReference>
<accession>A0A0J7KII7</accession>
<evidence type="ECO:0000313" key="2">
    <source>
        <dbReference type="Proteomes" id="UP000036403"/>
    </source>
</evidence>
<evidence type="ECO:0000313" key="1">
    <source>
        <dbReference type="EMBL" id="KMQ90036.1"/>
    </source>
</evidence>
<dbReference type="PANTHER" id="PTHR31511:SF12">
    <property type="entry name" value="RHO TERMINATION FACTOR N-TERMINAL DOMAIN-CONTAINING PROTEIN"/>
    <property type="match status" value="1"/>
</dbReference>
<dbReference type="STRING" id="67767.A0A0J7KII7"/>
<proteinExistence type="predicted"/>
<dbReference type="EMBL" id="LBMM01007105">
    <property type="protein sequence ID" value="KMQ90036.1"/>
    <property type="molecule type" value="Genomic_DNA"/>
</dbReference>
<organism evidence="1 2">
    <name type="scientific">Lasius niger</name>
    <name type="common">Black garden ant</name>
    <dbReference type="NCBI Taxonomy" id="67767"/>
    <lineage>
        <taxon>Eukaryota</taxon>
        <taxon>Metazoa</taxon>
        <taxon>Ecdysozoa</taxon>
        <taxon>Arthropoda</taxon>
        <taxon>Hexapoda</taxon>
        <taxon>Insecta</taxon>
        <taxon>Pterygota</taxon>
        <taxon>Neoptera</taxon>
        <taxon>Endopterygota</taxon>
        <taxon>Hymenoptera</taxon>
        <taxon>Apocrita</taxon>
        <taxon>Aculeata</taxon>
        <taxon>Formicoidea</taxon>
        <taxon>Formicidae</taxon>
        <taxon>Formicinae</taxon>
        <taxon>Lasius</taxon>
        <taxon>Lasius</taxon>
    </lineage>
</organism>
<reference evidence="1 2" key="1">
    <citation type="submission" date="2015-04" db="EMBL/GenBank/DDBJ databases">
        <title>Lasius niger genome sequencing.</title>
        <authorList>
            <person name="Konorov E.A."/>
            <person name="Nikitin M.A."/>
            <person name="Kirill M.V."/>
            <person name="Chang P."/>
        </authorList>
    </citation>
    <scope>NUCLEOTIDE SEQUENCE [LARGE SCALE GENOMIC DNA]</scope>
    <source>
        <tissue evidence="1">Whole</tissue>
    </source>
</reference>
<protein>
    <submittedName>
        <fullName evidence="1">Uncharacterized protein</fullName>
    </submittedName>
</protein>
<gene>
    <name evidence="1" type="ORF">RF55_10255</name>
</gene>
<dbReference type="OrthoDB" id="7694315at2759"/>
<keyword evidence="2" id="KW-1185">Reference proteome</keyword>